<keyword evidence="6" id="KW-1185">Reference proteome</keyword>
<feature type="region of interest" description="Disordered" evidence="3">
    <location>
        <begin position="399"/>
        <end position="463"/>
    </location>
</feature>
<sequence>MVVGAVAALEEPDAVEPENEEEAVELEKARAAGAEPDEEAEEDPDEDPVEEEKDEEDSREEANDEETVMEPLVVLKPGQVQEVDESEETEDEEDDEEPSEVDDEYEEVETNIVAEDGTRGLVHGSATDDMNEKIEGEHVKYVDKNKDDDANILSNGDDAAGSRNVDMQNSELAGGLELLVDELPKNCVEGDIAMIFPESGEIKSIRIIRNSSTEKSKDIAFVCFASIEAADKALTECKKGIEVKETKAKRVYLEHVPPSWNEEKIKECCEEYGKIVNVDLFQISTNMKSETFSFVEFSSSNSALACVEGINNAKIVDGSIKVSSALFSLPLHLFHELANMGALITKLSACLARPKNGAISGSAMTSKKKNDHREKVCVDSNSLQKLPIGYKGKLSSQAKEVGVKKNAPSKLLKDNKRKITSQDAAEVQQTSQPSEGERKLGKNKNASVNQRASKKARNKCHADGSNLTYENAAVLQTPNPSKGKRKSGKDALLDDPMELGAQGNLQDLNTLDLTIVWVKVRDLKHMPLIWNLMLDTSLLQIKFTAPRHMIN</sequence>
<dbReference type="PANTHER" id="PTHR21245">
    <property type="entry name" value="HETEROGENEOUS NUCLEAR RIBONUCLEOPROTEIN"/>
    <property type="match status" value="1"/>
</dbReference>
<feature type="compositionally biased region" description="Acidic residues" evidence="3">
    <location>
        <begin position="10"/>
        <end position="24"/>
    </location>
</feature>
<gene>
    <name evidence="5" type="primary">gb07735</name>
    <name evidence="5" type="ORF">PR202_gb07735</name>
</gene>
<dbReference type="InterPro" id="IPR035979">
    <property type="entry name" value="RBD_domain_sf"/>
</dbReference>
<feature type="region of interest" description="Disordered" evidence="3">
    <location>
        <begin position="476"/>
        <end position="495"/>
    </location>
</feature>
<keyword evidence="1 2" id="KW-0694">RNA-binding</keyword>
<evidence type="ECO:0000313" key="5">
    <source>
        <dbReference type="EMBL" id="GJN20365.1"/>
    </source>
</evidence>
<feature type="domain" description="RRM" evidence="4">
    <location>
        <begin position="176"/>
        <end position="258"/>
    </location>
</feature>
<dbReference type="AlphaFoldDB" id="A0AAV5EDQ3"/>
<dbReference type="PROSITE" id="PS50102">
    <property type="entry name" value="RRM"/>
    <property type="match status" value="2"/>
</dbReference>
<evidence type="ECO:0000256" key="2">
    <source>
        <dbReference type="PROSITE-ProRule" id="PRU00176"/>
    </source>
</evidence>
<organism evidence="5 6">
    <name type="scientific">Eleusine coracana subsp. coracana</name>
    <dbReference type="NCBI Taxonomy" id="191504"/>
    <lineage>
        <taxon>Eukaryota</taxon>
        <taxon>Viridiplantae</taxon>
        <taxon>Streptophyta</taxon>
        <taxon>Embryophyta</taxon>
        <taxon>Tracheophyta</taxon>
        <taxon>Spermatophyta</taxon>
        <taxon>Magnoliopsida</taxon>
        <taxon>Liliopsida</taxon>
        <taxon>Poales</taxon>
        <taxon>Poaceae</taxon>
        <taxon>PACMAD clade</taxon>
        <taxon>Chloridoideae</taxon>
        <taxon>Cynodonteae</taxon>
        <taxon>Eleusininae</taxon>
        <taxon>Eleusine</taxon>
    </lineage>
</organism>
<dbReference type="InterPro" id="IPR012677">
    <property type="entry name" value="Nucleotide-bd_a/b_plait_sf"/>
</dbReference>
<dbReference type="Gene3D" id="3.30.70.330">
    <property type="match status" value="2"/>
</dbReference>
<feature type="compositionally biased region" description="Polar residues" evidence="3">
    <location>
        <begin position="421"/>
        <end position="434"/>
    </location>
</feature>
<dbReference type="SMART" id="SM00360">
    <property type="entry name" value="RRM"/>
    <property type="match status" value="2"/>
</dbReference>
<accession>A0AAV5EDQ3</accession>
<evidence type="ECO:0000259" key="4">
    <source>
        <dbReference type="PROSITE" id="PS50102"/>
    </source>
</evidence>
<feature type="compositionally biased region" description="Acidic residues" evidence="3">
    <location>
        <begin position="82"/>
        <end position="106"/>
    </location>
</feature>
<dbReference type="InterPro" id="IPR000504">
    <property type="entry name" value="RRM_dom"/>
</dbReference>
<protein>
    <recommendedName>
        <fullName evidence="4">RRM domain-containing protein</fullName>
    </recommendedName>
</protein>
<dbReference type="GO" id="GO:0003723">
    <property type="term" value="F:RNA binding"/>
    <property type="evidence" value="ECO:0007669"/>
    <property type="project" value="UniProtKB-UniRule"/>
</dbReference>
<evidence type="ECO:0000256" key="1">
    <source>
        <dbReference type="ARBA" id="ARBA00022884"/>
    </source>
</evidence>
<name>A0AAV5EDQ3_ELECO</name>
<proteinExistence type="predicted"/>
<dbReference type="CDD" id="cd00590">
    <property type="entry name" value="RRM_SF"/>
    <property type="match status" value="2"/>
</dbReference>
<evidence type="ECO:0000256" key="3">
    <source>
        <dbReference type="SAM" id="MobiDB-lite"/>
    </source>
</evidence>
<dbReference type="Pfam" id="PF00076">
    <property type="entry name" value="RRM_1"/>
    <property type="match status" value="2"/>
</dbReference>
<evidence type="ECO:0000313" key="6">
    <source>
        <dbReference type="Proteomes" id="UP001054889"/>
    </source>
</evidence>
<feature type="domain" description="RRM" evidence="4">
    <location>
        <begin position="249"/>
        <end position="327"/>
    </location>
</feature>
<feature type="region of interest" description="Disordered" evidence="3">
    <location>
        <begin position="1"/>
        <end position="106"/>
    </location>
</feature>
<dbReference type="EMBL" id="BQKI01000074">
    <property type="protein sequence ID" value="GJN20365.1"/>
    <property type="molecule type" value="Genomic_DNA"/>
</dbReference>
<reference evidence="5" key="1">
    <citation type="journal article" date="2018" name="DNA Res.">
        <title>Multiple hybrid de novo genome assembly of finger millet, an orphan allotetraploid crop.</title>
        <authorList>
            <person name="Hatakeyama M."/>
            <person name="Aluri S."/>
            <person name="Balachadran M.T."/>
            <person name="Sivarajan S.R."/>
            <person name="Patrignani A."/>
            <person name="Gruter S."/>
            <person name="Poveda L."/>
            <person name="Shimizu-Inatsugi R."/>
            <person name="Baeten J."/>
            <person name="Francoijs K.J."/>
            <person name="Nataraja K.N."/>
            <person name="Reddy Y.A.N."/>
            <person name="Phadnis S."/>
            <person name="Ravikumar R.L."/>
            <person name="Schlapbach R."/>
            <person name="Sreeman S.M."/>
            <person name="Shimizu K.K."/>
        </authorList>
    </citation>
    <scope>NUCLEOTIDE SEQUENCE</scope>
</reference>
<feature type="compositionally biased region" description="Acidic residues" evidence="3">
    <location>
        <begin position="35"/>
        <end position="68"/>
    </location>
</feature>
<dbReference type="Proteomes" id="UP001054889">
    <property type="component" value="Unassembled WGS sequence"/>
</dbReference>
<dbReference type="SUPFAM" id="SSF54928">
    <property type="entry name" value="RNA-binding domain, RBD"/>
    <property type="match status" value="1"/>
</dbReference>
<reference evidence="5" key="2">
    <citation type="submission" date="2021-12" db="EMBL/GenBank/DDBJ databases">
        <title>Resequencing data analysis of finger millet.</title>
        <authorList>
            <person name="Hatakeyama M."/>
            <person name="Aluri S."/>
            <person name="Balachadran M.T."/>
            <person name="Sivarajan S.R."/>
            <person name="Poveda L."/>
            <person name="Shimizu-Inatsugi R."/>
            <person name="Schlapbach R."/>
            <person name="Sreeman S.M."/>
            <person name="Shimizu K.K."/>
        </authorList>
    </citation>
    <scope>NUCLEOTIDE SEQUENCE</scope>
</reference>
<comment type="caution">
    <text evidence="5">The sequence shown here is derived from an EMBL/GenBank/DDBJ whole genome shotgun (WGS) entry which is preliminary data.</text>
</comment>